<feature type="non-terminal residue" evidence="1">
    <location>
        <position position="1"/>
    </location>
</feature>
<dbReference type="GeneID" id="71999562"/>
<protein>
    <submittedName>
        <fullName evidence="1">Uncharacterized protein</fullName>
    </submittedName>
</protein>
<evidence type="ECO:0000313" key="2">
    <source>
        <dbReference type="Proteomes" id="UP000814176"/>
    </source>
</evidence>
<sequence length="141" mass="15481">MASSSLELHHLENDSPGLATLLPEVLALSNVIFDADPQSKYASLDEWKRRLSAPGSVVVYLSPPSRPTRPVAFSFTHSRHHTLPLASGETDTMHVWLAGVLPERRTEGCLALMVEALGSSQVLTVCTTPDVYPAMWRWLMG</sequence>
<name>A0ABQ8KQN4_9APHY</name>
<keyword evidence="2" id="KW-1185">Reference proteome</keyword>
<evidence type="ECO:0000313" key="1">
    <source>
        <dbReference type="EMBL" id="KAH9840187.1"/>
    </source>
</evidence>
<organism evidence="1 2">
    <name type="scientific">Rhodofomes roseus</name>
    <dbReference type="NCBI Taxonomy" id="34475"/>
    <lineage>
        <taxon>Eukaryota</taxon>
        <taxon>Fungi</taxon>
        <taxon>Dikarya</taxon>
        <taxon>Basidiomycota</taxon>
        <taxon>Agaricomycotina</taxon>
        <taxon>Agaricomycetes</taxon>
        <taxon>Polyporales</taxon>
        <taxon>Rhodofomes</taxon>
    </lineage>
</organism>
<dbReference type="EMBL" id="JADCUA010000005">
    <property type="protein sequence ID" value="KAH9840187.1"/>
    <property type="molecule type" value="Genomic_DNA"/>
</dbReference>
<comment type="caution">
    <text evidence="1">The sequence shown here is derived from an EMBL/GenBank/DDBJ whole genome shotgun (WGS) entry which is preliminary data.</text>
</comment>
<accession>A0ABQ8KQN4</accession>
<gene>
    <name evidence="1" type="ORF">C8Q71DRAFT_481020</name>
</gene>
<dbReference type="RefSeq" id="XP_047781837.1">
    <property type="nucleotide sequence ID" value="XM_047918830.1"/>
</dbReference>
<reference evidence="1 2" key="1">
    <citation type="journal article" date="2021" name="Environ. Microbiol.">
        <title>Gene family expansions and transcriptome signatures uncover fungal adaptations to wood decay.</title>
        <authorList>
            <person name="Hage H."/>
            <person name="Miyauchi S."/>
            <person name="Viragh M."/>
            <person name="Drula E."/>
            <person name="Min B."/>
            <person name="Chaduli D."/>
            <person name="Navarro D."/>
            <person name="Favel A."/>
            <person name="Norest M."/>
            <person name="Lesage-Meessen L."/>
            <person name="Balint B."/>
            <person name="Merenyi Z."/>
            <person name="de Eugenio L."/>
            <person name="Morin E."/>
            <person name="Martinez A.T."/>
            <person name="Baldrian P."/>
            <person name="Stursova M."/>
            <person name="Martinez M.J."/>
            <person name="Novotny C."/>
            <person name="Magnuson J.K."/>
            <person name="Spatafora J.W."/>
            <person name="Maurice S."/>
            <person name="Pangilinan J."/>
            <person name="Andreopoulos W."/>
            <person name="LaButti K."/>
            <person name="Hundley H."/>
            <person name="Na H."/>
            <person name="Kuo A."/>
            <person name="Barry K."/>
            <person name="Lipzen A."/>
            <person name="Henrissat B."/>
            <person name="Riley R."/>
            <person name="Ahrendt S."/>
            <person name="Nagy L.G."/>
            <person name="Grigoriev I.V."/>
            <person name="Martin F."/>
            <person name="Rosso M.N."/>
        </authorList>
    </citation>
    <scope>NUCLEOTIDE SEQUENCE [LARGE SCALE GENOMIC DNA]</scope>
    <source>
        <strain evidence="1 2">CIRM-BRFM 1785</strain>
    </source>
</reference>
<dbReference type="Proteomes" id="UP000814176">
    <property type="component" value="Unassembled WGS sequence"/>
</dbReference>
<proteinExistence type="predicted"/>